<dbReference type="Pfam" id="PF04493">
    <property type="entry name" value="Endonuclease_5"/>
    <property type="match status" value="1"/>
</dbReference>
<dbReference type="GO" id="GO:0016891">
    <property type="term" value="F:RNA endonuclease activity producing 5'-phosphomonoesters, hydrolytic mechanism"/>
    <property type="evidence" value="ECO:0007669"/>
    <property type="project" value="TreeGrafter"/>
</dbReference>
<reference evidence="7 8" key="1">
    <citation type="submission" date="2020-02" db="EMBL/GenBank/DDBJ databases">
        <title>Draft genome sequence of Limisphaera ngatamarikiensis NGM72.4T, a thermophilic Verrucomicrobia grouped in subdivision 3.</title>
        <authorList>
            <person name="Carere C.R."/>
            <person name="Steen J."/>
            <person name="Hugenholtz P."/>
            <person name="Stott M.B."/>
        </authorList>
    </citation>
    <scope>NUCLEOTIDE SEQUENCE [LARGE SCALE GENOMIC DNA]</scope>
    <source>
        <strain evidence="7 8">NGM72.4</strain>
    </source>
</reference>
<proteinExistence type="inferred from homology"/>
<sequence>MSRSRSIAVWPRSPTRARQIQLELAARVRREPLRSTPRRIAGLDAALSTDGLDVIGVAVIWDLHDQCLLEQAAARRRLRFPYIPGLLSFREAPALLAALDKVRHSPDLLLCDGQGVAHPRRFGLACHLGVLCDLPAIGCAKSRLIGQATDPPPEPGAWSLLLDNDEIVGAVVRTRAGSRPVYVSVGHRCTLDDAIRVVLSCCGGHRLPEPTYWADRLSRRLRAGS</sequence>
<keyword evidence="8" id="KW-1185">Reference proteome</keyword>
<evidence type="ECO:0000256" key="5">
    <source>
        <dbReference type="ARBA" id="ARBA00022801"/>
    </source>
</evidence>
<dbReference type="GO" id="GO:0043737">
    <property type="term" value="F:deoxyribonuclease V activity"/>
    <property type="evidence" value="ECO:0007669"/>
    <property type="project" value="UniProtKB-UniRule"/>
</dbReference>
<comment type="cofactor">
    <cofactor evidence="6">
        <name>Mg(2+)</name>
        <dbReference type="ChEBI" id="CHEBI:18420"/>
    </cofactor>
</comment>
<evidence type="ECO:0000313" key="7">
    <source>
        <dbReference type="EMBL" id="NGO38089.1"/>
    </source>
</evidence>
<dbReference type="NCBIfam" id="NF008629">
    <property type="entry name" value="PRK11617.1"/>
    <property type="match status" value="1"/>
</dbReference>
<dbReference type="GO" id="GO:0005737">
    <property type="term" value="C:cytoplasm"/>
    <property type="evidence" value="ECO:0007669"/>
    <property type="project" value="UniProtKB-SubCell"/>
</dbReference>
<keyword evidence="3 6" id="KW-0540">Nuclease</keyword>
<dbReference type="Gene3D" id="3.30.2170.10">
    <property type="entry name" value="archaeoglobus fulgidus dsm 4304 superfamily"/>
    <property type="match status" value="1"/>
</dbReference>
<evidence type="ECO:0000256" key="1">
    <source>
        <dbReference type="ARBA" id="ARBA00004496"/>
    </source>
</evidence>
<feature type="binding site" evidence="6">
    <location>
        <position position="112"/>
    </location>
    <ligand>
        <name>Mg(2+)</name>
        <dbReference type="ChEBI" id="CHEBI:18420"/>
    </ligand>
</feature>
<dbReference type="PANTHER" id="PTHR28511">
    <property type="entry name" value="ENDONUCLEASE V"/>
    <property type="match status" value="1"/>
</dbReference>
<dbReference type="PANTHER" id="PTHR28511:SF1">
    <property type="entry name" value="ENDONUCLEASE V"/>
    <property type="match status" value="1"/>
</dbReference>
<dbReference type="InterPro" id="IPR007581">
    <property type="entry name" value="Endonuclease-V"/>
</dbReference>
<evidence type="ECO:0000256" key="3">
    <source>
        <dbReference type="ARBA" id="ARBA00022722"/>
    </source>
</evidence>
<dbReference type="HAMAP" id="MF_00801">
    <property type="entry name" value="Endonuclease_5"/>
    <property type="match status" value="1"/>
</dbReference>
<comment type="catalytic activity">
    <reaction evidence="6">
        <text>Endonucleolytic cleavage at apurinic or apyrimidinic sites to products with a 5'-phosphate.</text>
        <dbReference type="EC" id="3.1.21.7"/>
    </reaction>
</comment>
<feature type="site" description="Interaction with target DNA" evidence="6">
    <location>
        <position position="82"/>
    </location>
</feature>
<keyword evidence="6" id="KW-0460">Magnesium</keyword>
<feature type="binding site" evidence="6">
    <location>
        <position position="44"/>
    </location>
    <ligand>
        <name>Mg(2+)</name>
        <dbReference type="ChEBI" id="CHEBI:18420"/>
    </ligand>
</feature>
<keyword evidence="5 6" id="KW-0378">Hydrolase</keyword>
<evidence type="ECO:0000313" key="8">
    <source>
        <dbReference type="Proteomes" id="UP000477311"/>
    </source>
</evidence>
<comment type="similarity">
    <text evidence="6">Belongs to the endonuclease V family.</text>
</comment>
<comment type="subcellular location">
    <subcellularLocation>
        <location evidence="1 6">Cytoplasm</location>
    </subcellularLocation>
</comment>
<keyword evidence="2 6" id="KW-0963">Cytoplasm</keyword>
<comment type="function">
    <text evidence="6">DNA repair enzyme involved in the repair of deaminated bases. Selectively cleaves double-stranded DNA at the second phosphodiester bond 3' to a deoxyinosine leaving behind the intact lesion on the nicked DNA.</text>
</comment>
<dbReference type="GO" id="GO:0003727">
    <property type="term" value="F:single-stranded RNA binding"/>
    <property type="evidence" value="ECO:0007669"/>
    <property type="project" value="TreeGrafter"/>
</dbReference>
<keyword evidence="4 6" id="KW-0255">Endonuclease</keyword>
<keyword evidence="6" id="KW-0479">Metal-binding</keyword>
<evidence type="ECO:0000256" key="2">
    <source>
        <dbReference type="ARBA" id="ARBA00022490"/>
    </source>
</evidence>
<evidence type="ECO:0000256" key="6">
    <source>
        <dbReference type="HAMAP-Rule" id="MF_00801"/>
    </source>
</evidence>
<dbReference type="GO" id="GO:0000287">
    <property type="term" value="F:magnesium ion binding"/>
    <property type="evidence" value="ECO:0007669"/>
    <property type="project" value="UniProtKB-UniRule"/>
</dbReference>
<accession>A0A6M1RKG5</accession>
<dbReference type="EC" id="3.1.21.7" evidence="6"/>
<dbReference type="EMBL" id="JAAKYA010000010">
    <property type="protein sequence ID" value="NGO38089.1"/>
    <property type="molecule type" value="Genomic_DNA"/>
</dbReference>
<name>A0A6M1RKG5_9BACT</name>
<organism evidence="7 8">
    <name type="scientific">Limisphaera ngatamarikiensis</name>
    <dbReference type="NCBI Taxonomy" id="1324935"/>
    <lineage>
        <taxon>Bacteria</taxon>
        <taxon>Pseudomonadati</taxon>
        <taxon>Verrucomicrobiota</taxon>
        <taxon>Verrucomicrobiia</taxon>
        <taxon>Limisphaerales</taxon>
        <taxon>Limisphaeraceae</taxon>
        <taxon>Limisphaera</taxon>
    </lineage>
</organism>
<comment type="caution">
    <text evidence="7">The sequence shown here is derived from an EMBL/GenBank/DDBJ whole genome shotgun (WGS) entry which is preliminary data.</text>
</comment>
<dbReference type="GO" id="GO:0006281">
    <property type="term" value="P:DNA repair"/>
    <property type="evidence" value="ECO:0007669"/>
    <property type="project" value="UniProtKB-UniRule"/>
</dbReference>
<dbReference type="Proteomes" id="UP000477311">
    <property type="component" value="Unassembled WGS sequence"/>
</dbReference>
<evidence type="ECO:0000256" key="4">
    <source>
        <dbReference type="ARBA" id="ARBA00022759"/>
    </source>
</evidence>
<dbReference type="CDD" id="cd06559">
    <property type="entry name" value="Endonuclease_V"/>
    <property type="match status" value="1"/>
</dbReference>
<keyword evidence="6" id="KW-0234">DNA repair</keyword>
<protein>
    <recommendedName>
        <fullName evidence="6">Endonuclease V</fullName>
        <ecNumber evidence="6">3.1.21.7</ecNumber>
    </recommendedName>
    <alternativeName>
        <fullName evidence="6">Deoxyinosine 3'endonuclease</fullName>
    </alternativeName>
    <alternativeName>
        <fullName evidence="6">Deoxyribonuclease V</fullName>
        <shortName evidence="6">DNase V</shortName>
    </alternativeName>
</protein>
<dbReference type="RefSeq" id="WP_165105397.1">
    <property type="nucleotide sequence ID" value="NZ_JAAKYA010000010.1"/>
</dbReference>
<gene>
    <name evidence="6" type="primary">nfi</name>
    <name evidence="7" type="ORF">G4L39_01580</name>
</gene>
<keyword evidence="6" id="KW-0227">DNA damage</keyword>
<dbReference type="AlphaFoldDB" id="A0A6M1RKG5"/>